<evidence type="ECO:0000256" key="1">
    <source>
        <dbReference type="SAM" id="Phobius"/>
    </source>
</evidence>
<sequence>MNFTELLQTFGFPVACVACLGFYIAKVQAEQRADSKEREEKLLTQLGEMSATNKMLLETNAILARDINTKLDQIVQNIKQ</sequence>
<evidence type="ECO:0000313" key="2">
    <source>
        <dbReference type="EMBL" id="MBC8580001.1"/>
    </source>
</evidence>
<proteinExistence type="predicted"/>
<keyword evidence="1" id="KW-1133">Transmembrane helix</keyword>
<dbReference type="RefSeq" id="WP_249332897.1">
    <property type="nucleotide sequence ID" value="NZ_JACRSY010000015.1"/>
</dbReference>
<feature type="transmembrane region" description="Helical" evidence="1">
    <location>
        <begin position="6"/>
        <end position="25"/>
    </location>
</feature>
<comment type="caution">
    <text evidence="2">The sequence shown here is derived from an EMBL/GenBank/DDBJ whole genome shotgun (WGS) entry which is preliminary data.</text>
</comment>
<dbReference type="AlphaFoldDB" id="A0A926EF89"/>
<dbReference type="Proteomes" id="UP000655830">
    <property type="component" value="Unassembled WGS sequence"/>
</dbReference>
<accession>A0A926EF89</accession>
<evidence type="ECO:0008006" key="4">
    <source>
        <dbReference type="Google" id="ProtNLM"/>
    </source>
</evidence>
<evidence type="ECO:0000313" key="3">
    <source>
        <dbReference type="Proteomes" id="UP000655830"/>
    </source>
</evidence>
<gene>
    <name evidence="2" type="ORF">H8718_10745</name>
</gene>
<name>A0A926EF89_9FIRM</name>
<keyword evidence="3" id="KW-1185">Reference proteome</keyword>
<reference evidence="2" key="1">
    <citation type="submission" date="2020-08" db="EMBL/GenBank/DDBJ databases">
        <title>Genome public.</title>
        <authorList>
            <person name="Liu C."/>
            <person name="Sun Q."/>
        </authorList>
    </citation>
    <scope>NUCLEOTIDE SEQUENCE</scope>
    <source>
        <strain evidence="2">NSJ-12</strain>
    </source>
</reference>
<protein>
    <recommendedName>
        <fullName evidence="4">Imm</fullName>
    </recommendedName>
</protein>
<keyword evidence="1" id="KW-0812">Transmembrane</keyword>
<dbReference type="EMBL" id="JACRSY010000015">
    <property type="protein sequence ID" value="MBC8580001.1"/>
    <property type="molecule type" value="Genomic_DNA"/>
</dbReference>
<keyword evidence="1" id="KW-0472">Membrane</keyword>
<organism evidence="2 3">
    <name type="scientific">Zhenhengia yiwuensis</name>
    <dbReference type="NCBI Taxonomy" id="2763666"/>
    <lineage>
        <taxon>Bacteria</taxon>
        <taxon>Bacillati</taxon>
        <taxon>Bacillota</taxon>
        <taxon>Clostridia</taxon>
        <taxon>Lachnospirales</taxon>
        <taxon>Lachnospiraceae</taxon>
        <taxon>Zhenhengia</taxon>
    </lineage>
</organism>